<evidence type="ECO:0000256" key="8">
    <source>
        <dbReference type="ARBA" id="ARBA00022729"/>
    </source>
</evidence>
<dbReference type="Proteomes" id="UP001147695">
    <property type="component" value="Unassembled WGS sequence"/>
</dbReference>
<comment type="similarity">
    <text evidence="13">Belongs to the SAT4 family.</text>
</comment>
<protein>
    <recommendedName>
        <fullName evidence="20">Extracellular membrane protein CFEM domain-containing protein</fullName>
    </recommendedName>
</protein>
<reference evidence="18" key="2">
    <citation type="journal article" date="2023" name="IMA Fungus">
        <title>Comparative genomic study of the Penicillium genus elucidates a diverse pangenome and 15 lateral gene transfer events.</title>
        <authorList>
            <person name="Petersen C."/>
            <person name="Sorensen T."/>
            <person name="Nielsen M.R."/>
            <person name="Sondergaard T.E."/>
            <person name="Sorensen J.L."/>
            <person name="Fitzpatrick D.A."/>
            <person name="Frisvad J.C."/>
            <person name="Nielsen K.L."/>
        </authorList>
    </citation>
    <scope>NUCLEOTIDE SEQUENCE</scope>
    <source>
        <strain evidence="18">IBT 35673</strain>
    </source>
</reference>
<dbReference type="Pfam" id="PF20684">
    <property type="entry name" value="Fung_rhodopsin"/>
    <property type="match status" value="1"/>
</dbReference>
<keyword evidence="6" id="KW-0336">GPI-anchor</keyword>
<keyword evidence="12" id="KW-0449">Lipoprotein</keyword>
<dbReference type="InterPro" id="IPR052337">
    <property type="entry name" value="SAT4-like"/>
</dbReference>
<reference evidence="18" key="1">
    <citation type="submission" date="2022-12" db="EMBL/GenBank/DDBJ databases">
        <authorList>
            <person name="Petersen C."/>
        </authorList>
    </citation>
    <scope>NUCLEOTIDE SEQUENCE</scope>
    <source>
        <strain evidence="18">IBT 35673</strain>
    </source>
</reference>
<feature type="domain" description="CFEM" evidence="16">
    <location>
        <begin position="57"/>
        <end position="112"/>
    </location>
</feature>
<feature type="domain" description="Rhodopsin" evidence="17">
    <location>
        <begin position="139"/>
        <end position="397"/>
    </location>
</feature>
<comment type="subcellular location">
    <subcellularLocation>
        <location evidence="2">Membrane</location>
        <topology evidence="2">Lipid-anchor</topology>
        <topology evidence="2">GPI-anchor</topology>
    </subcellularLocation>
    <subcellularLocation>
        <location evidence="1">Membrane</location>
        <topology evidence="1">Multi-pass membrane protein</topology>
    </subcellularLocation>
    <subcellularLocation>
        <location evidence="3">Secreted</location>
    </subcellularLocation>
</comment>
<feature type="transmembrane region" description="Helical" evidence="14">
    <location>
        <begin position="371"/>
        <end position="391"/>
    </location>
</feature>
<evidence type="ECO:0000313" key="18">
    <source>
        <dbReference type="EMBL" id="KAJ5345720.1"/>
    </source>
</evidence>
<evidence type="ECO:0000256" key="15">
    <source>
        <dbReference type="SAM" id="SignalP"/>
    </source>
</evidence>
<evidence type="ECO:0000259" key="16">
    <source>
        <dbReference type="Pfam" id="PF05730"/>
    </source>
</evidence>
<gene>
    <name evidence="18" type="ORF">N7452_003724</name>
</gene>
<feature type="chain" id="PRO_5040802130" description="Extracellular membrane protein CFEM domain-containing protein" evidence="15">
    <location>
        <begin position="21"/>
        <end position="457"/>
    </location>
</feature>
<evidence type="ECO:0000256" key="2">
    <source>
        <dbReference type="ARBA" id="ARBA00004589"/>
    </source>
</evidence>
<evidence type="ECO:0000256" key="4">
    <source>
        <dbReference type="ARBA" id="ARBA00010031"/>
    </source>
</evidence>
<name>A0A9W9QU69_PENBR</name>
<keyword evidence="10 14" id="KW-0472">Membrane</keyword>
<keyword evidence="11" id="KW-1015">Disulfide bond</keyword>
<evidence type="ECO:0000256" key="7">
    <source>
        <dbReference type="ARBA" id="ARBA00022692"/>
    </source>
</evidence>
<proteinExistence type="inferred from homology"/>
<evidence type="ECO:0000256" key="13">
    <source>
        <dbReference type="ARBA" id="ARBA00038359"/>
    </source>
</evidence>
<evidence type="ECO:0000256" key="6">
    <source>
        <dbReference type="ARBA" id="ARBA00022622"/>
    </source>
</evidence>
<feature type="signal peptide" evidence="15">
    <location>
        <begin position="1"/>
        <end position="20"/>
    </location>
</feature>
<keyword evidence="7 14" id="KW-0812">Transmembrane</keyword>
<dbReference type="AlphaFoldDB" id="A0A9W9QU69"/>
<feature type="transmembrane region" description="Helical" evidence="14">
    <location>
        <begin position="222"/>
        <end position="243"/>
    </location>
</feature>
<dbReference type="PANTHER" id="PTHR33048">
    <property type="entry name" value="PTH11-LIKE INTEGRAL MEMBRANE PROTEIN (AFU_ORTHOLOGUE AFUA_5G11245)"/>
    <property type="match status" value="1"/>
</dbReference>
<evidence type="ECO:0000256" key="11">
    <source>
        <dbReference type="ARBA" id="ARBA00023157"/>
    </source>
</evidence>
<evidence type="ECO:0008006" key="20">
    <source>
        <dbReference type="Google" id="ProtNLM"/>
    </source>
</evidence>
<evidence type="ECO:0000256" key="14">
    <source>
        <dbReference type="SAM" id="Phobius"/>
    </source>
</evidence>
<dbReference type="Pfam" id="PF05730">
    <property type="entry name" value="CFEM"/>
    <property type="match status" value="1"/>
</dbReference>
<organism evidence="18 19">
    <name type="scientific">Penicillium brevicompactum</name>
    <dbReference type="NCBI Taxonomy" id="5074"/>
    <lineage>
        <taxon>Eukaryota</taxon>
        <taxon>Fungi</taxon>
        <taxon>Dikarya</taxon>
        <taxon>Ascomycota</taxon>
        <taxon>Pezizomycotina</taxon>
        <taxon>Eurotiomycetes</taxon>
        <taxon>Eurotiomycetidae</taxon>
        <taxon>Eurotiales</taxon>
        <taxon>Aspergillaceae</taxon>
        <taxon>Penicillium</taxon>
    </lineage>
</organism>
<dbReference type="GO" id="GO:0098552">
    <property type="term" value="C:side of membrane"/>
    <property type="evidence" value="ECO:0007669"/>
    <property type="project" value="UniProtKB-KW"/>
</dbReference>
<dbReference type="PANTHER" id="PTHR33048:SF160">
    <property type="entry name" value="SAT4 FAMILY MEMBRANE PROTEIN"/>
    <property type="match status" value="1"/>
</dbReference>
<dbReference type="InterPro" id="IPR008427">
    <property type="entry name" value="Extracellular_membr_CFEM_dom"/>
</dbReference>
<evidence type="ECO:0000256" key="12">
    <source>
        <dbReference type="ARBA" id="ARBA00023288"/>
    </source>
</evidence>
<feature type="transmembrane region" description="Helical" evidence="14">
    <location>
        <begin position="250"/>
        <end position="272"/>
    </location>
</feature>
<evidence type="ECO:0000256" key="1">
    <source>
        <dbReference type="ARBA" id="ARBA00004141"/>
    </source>
</evidence>
<dbReference type="EMBL" id="JAPZBQ010000002">
    <property type="protein sequence ID" value="KAJ5345720.1"/>
    <property type="molecule type" value="Genomic_DNA"/>
</dbReference>
<evidence type="ECO:0000313" key="19">
    <source>
        <dbReference type="Proteomes" id="UP001147695"/>
    </source>
</evidence>
<dbReference type="GO" id="GO:0005576">
    <property type="term" value="C:extracellular region"/>
    <property type="evidence" value="ECO:0007669"/>
    <property type="project" value="UniProtKB-SubCell"/>
</dbReference>
<comment type="caution">
    <text evidence="18">The sequence shown here is derived from an EMBL/GenBank/DDBJ whole genome shotgun (WGS) entry which is preliminary data.</text>
</comment>
<keyword evidence="8 15" id="KW-0732">Signal</keyword>
<evidence type="ECO:0000259" key="17">
    <source>
        <dbReference type="Pfam" id="PF20684"/>
    </source>
</evidence>
<feature type="transmembrane region" description="Helical" evidence="14">
    <location>
        <begin position="333"/>
        <end position="351"/>
    </location>
</feature>
<accession>A0A9W9QU69</accession>
<evidence type="ECO:0000256" key="5">
    <source>
        <dbReference type="ARBA" id="ARBA00022525"/>
    </source>
</evidence>
<dbReference type="InterPro" id="IPR049326">
    <property type="entry name" value="Rhodopsin_dom_fungi"/>
</dbReference>
<keyword evidence="6" id="KW-0325">Glycoprotein</keyword>
<sequence>MRVSIAAGLAAALCATTVIASGLDQLAEVLPSCAVSATIFPMASLEFESEETNLLKLKCMVAAVPQSSCAPTDQKCLCVDAHYTAVLEECVVTSCTIRQSLTTKNVTTSLCQAPIRDRTKIVSGAGLAGGIIALVAFILRMVARLRCCGGVFGMDDWTMMLTMVSTASYSKNALLAHTPQALLIPLSALSVVLADTGLGKDMWTLPFDNITHILYIYFWDELLYLSILPLTKISICCFYLRIFPDRTFRIATYIAIGLNVGYLIAFVLISIFQCRPLPGAWLRWDGEESFQCNHINAQGWAAAVINMVLDLIVMVLPLRQLYHLNLSIKKKSYVICMFSLGVFVTLVSILRLNSLIHFASTTNLTWDYVSIGYWSTIECDVGVICACLPAIRSLLRRVAPGLFGDTEHPQSYGMNSHSRGTGSRFEGVNVQSKNDQRDFFPLEDIDNTSESRLHHPA</sequence>
<evidence type="ECO:0000256" key="10">
    <source>
        <dbReference type="ARBA" id="ARBA00023136"/>
    </source>
</evidence>
<keyword evidence="5" id="KW-0964">Secreted</keyword>
<feature type="transmembrane region" description="Helical" evidence="14">
    <location>
        <begin position="121"/>
        <end position="139"/>
    </location>
</feature>
<feature type="transmembrane region" description="Helical" evidence="14">
    <location>
        <begin position="300"/>
        <end position="321"/>
    </location>
</feature>
<keyword evidence="9 14" id="KW-1133">Transmembrane helix</keyword>
<comment type="similarity">
    <text evidence="4">Belongs to the RBT5 family.</text>
</comment>
<evidence type="ECO:0000256" key="9">
    <source>
        <dbReference type="ARBA" id="ARBA00022989"/>
    </source>
</evidence>
<evidence type="ECO:0000256" key="3">
    <source>
        <dbReference type="ARBA" id="ARBA00004613"/>
    </source>
</evidence>